<name>A0A1S8SKN1_CLOBE</name>
<proteinExistence type="predicted"/>
<dbReference type="Gene3D" id="3.40.50.300">
    <property type="entry name" value="P-loop containing nucleotide triphosphate hydrolases"/>
    <property type="match status" value="2"/>
</dbReference>
<dbReference type="GO" id="GO:0008854">
    <property type="term" value="F:exodeoxyribonuclease V activity"/>
    <property type="evidence" value="ECO:0007669"/>
    <property type="project" value="UniProtKB-EC"/>
</dbReference>
<dbReference type="Proteomes" id="UP000190973">
    <property type="component" value="Unassembled WGS sequence"/>
</dbReference>
<accession>A0A1S8SKN1</accession>
<feature type="domain" description="AAA+ ATPase" evidence="3">
    <location>
        <begin position="625"/>
        <end position="770"/>
    </location>
</feature>
<keyword evidence="4" id="KW-0378">Hydrolase</keyword>
<dbReference type="InterPro" id="IPR003593">
    <property type="entry name" value="AAA+_ATPase"/>
</dbReference>
<gene>
    <name evidence="4" type="primary">recD</name>
    <name evidence="4" type="ORF">CLBCK_00070</name>
</gene>
<dbReference type="InterPro" id="IPR027417">
    <property type="entry name" value="P-loop_NTPase"/>
</dbReference>
<dbReference type="Pfam" id="PF13604">
    <property type="entry name" value="AAA_30"/>
    <property type="match status" value="1"/>
</dbReference>
<evidence type="ECO:0000256" key="2">
    <source>
        <dbReference type="ARBA" id="ARBA00022840"/>
    </source>
</evidence>
<dbReference type="PANTHER" id="PTHR43788">
    <property type="entry name" value="DNA2/NAM7 HELICASE FAMILY MEMBER"/>
    <property type="match status" value="1"/>
</dbReference>
<dbReference type="SMART" id="SM00382">
    <property type="entry name" value="AAA"/>
    <property type="match status" value="1"/>
</dbReference>
<reference evidence="4 5" key="1">
    <citation type="submission" date="2016-05" db="EMBL/GenBank/DDBJ databases">
        <title>Microbial solvent formation.</title>
        <authorList>
            <person name="Poehlein A."/>
            <person name="Montoya Solano J.D."/>
            <person name="Flitsch S."/>
            <person name="Krabben P."/>
            <person name="Duerre P."/>
            <person name="Daniel R."/>
        </authorList>
    </citation>
    <scope>NUCLEOTIDE SEQUENCE [LARGE SCALE GENOMIC DNA]</scope>
    <source>
        <strain evidence="4 5">DSM 53</strain>
    </source>
</reference>
<organism evidence="4 5">
    <name type="scientific">Clostridium beijerinckii</name>
    <name type="common">Clostridium MP</name>
    <dbReference type="NCBI Taxonomy" id="1520"/>
    <lineage>
        <taxon>Bacteria</taxon>
        <taxon>Bacillati</taxon>
        <taxon>Bacillota</taxon>
        <taxon>Clostridia</taxon>
        <taxon>Eubacteriales</taxon>
        <taxon>Clostridiaceae</taxon>
        <taxon>Clostridium</taxon>
    </lineage>
</organism>
<dbReference type="AlphaFoldDB" id="A0A1S8SKN1"/>
<dbReference type="GO" id="GO:0005524">
    <property type="term" value="F:ATP binding"/>
    <property type="evidence" value="ECO:0007669"/>
    <property type="project" value="UniProtKB-KW"/>
</dbReference>
<evidence type="ECO:0000256" key="1">
    <source>
        <dbReference type="ARBA" id="ARBA00022741"/>
    </source>
</evidence>
<comment type="caution">
    <text evidence="4">The sequence shown here is derived from an EMBL/GenBank/DDBJ whole genome shotgun (WGS) entry which is preliminary data.</text>
</comment>
<evidence type="ECO:0000259" key="3">
    <source>
        <dbReference type="SMART" id="SM00382"/>
    </source>
</evidence>
<dbReference type="PANTHER" id="PTHR43788:SF6">
    <property type="entry name" value="DNA HELICASE B"/>
    <property type="match status" value="1"/>
</dbReference>
<keyword evidence="2" id="KW-0067">ATP-binding</keyword>
<dbReference type="SUPFAM" id="SSF52540">
    <property type="entry name" value="P-loop containing nucleoside triphosphate hydrolases"/>
    <property type="match status" value="2"/>
</dbReference>
<dbReference type="EMBL" id="LZZI01000001">
    <property type="protein sequence ID" value="OOM66051.1"/>
    <property type="molecule type" value="Genomic_DNA"/>
</dbReference>
<dbReference type="CDD" id="cd18809">
    <property type="entry name" value="SF1_C_RecD"/>
    <property type="match status" value="1"/>
</dbReference>
<sequence>MQREYPLRHISLRVPWHDNGWSGRVCKNPKRNLSCLRLKNILLSKNENDEDEIKGKAFNELADNEIPPCLGERGSFMSEFSFTKDKVHPYSTMNMKTHDHFLPTSFEYTPYSAVGVPYRWMLKGNMEQFGKNYGLNLNEYLEPALGFNTSWIQAKQNQKELLDCFFSHIKPQESICIFYAKEVPFVEDSRRVIVGVGRVIKVGEAVEYNYSEDKEIKSILWERNLQHSIRPDFKDGFLIPYEEVIKFSEKNSDFPLKDMIAFAPDDKFDEYSYATEHMSNDNVIESLLNCLKALKTIEKYVETDCSCQIKWIDKTLENIWKFRGAYPGLGAVLCALGISLGNIIAKDIQDKLKEDEDPWNYLDKVFNNPSKYLSSDLSGFIPKLLCEVWSTMNNDRKKYLKLLSRFELTSEEALMLFDKANRSKEGIYSEDIEFLENPYKIYEMTRESKLPISIGNIDRGIFPLEAIANKFPLEKPSFFDSGLDKRRIRALIIEVLEKTADEGHTLLPIEQVRQRLEKLSIRPECLINEDILNLAESYFDNEIYIITLKNGKKAYQLKRLYNMESFIRAIIEKRAMSSKYAINVNWYQVMQEEFGDLDDIKNLYEKQLENRARNEKSMALKVLSENKISALIGDAGTGKTSVINLLLSVEEIKNGEVLLLAPTGKARVRMEEGNTELNIKAYTIAQFLSKSKRFDWNTFRYKMLGKCEERSYGTIIIDEASMLTVDMIASLLECIKKAKRIIFVGDTRQLPPIGAGRPFVDIVEYLKTKDSLSAELTVLRRQKEINSVEREDLSLAGWFSGQPLTPDEDSIFDIIEGRKSTEYLDFVQFEGEEDFFDKLMTILKEELNLKNETDINSFNKSLGAIESDGKTYFNLGAAKKIEDWQILSPVKNPAFGCNSINHWIHNVFRSDTLEYSRCKKRKIPKPIGDHEVVYGDKIINVMNHSRECFPKELGKGYLANGEIGIVVDGFKSKEYTNIEFSSQLGVKYGFSYKDFSDEKDINPIELAYSITVHKAQGSQFDTVILVIPKNCRIISRELIYTALTRQKKKIVILSQESVHALKKYSLDNSSETAQRLTNLFIQSTPIYNEEKNTFLDVNLIHRNSKGDLFRSKSEVIISERLLAHGISYGYEEPLKLNGKTRYPDFTFENDYGDIYYWEHCGLMNDLGYKKRWEDKLKLYKVNGITPIEEGGNLIITYEDGTNGIDVQYLDSIIDKIN</sequence>
<dbReference type="InterPro" id="IPR050534">
    <property type="entry name" value="Coronavir_polyprotein_1ab"/>
</dbReference>
<dbReference type="Gene3D" id="2.30.30.940">
    <property type="match status" value="1"/>
</dbReference>
<dbReference type="CDD" id="cd17933">
    <property type="entry name" value="DEXSc_RecD-like"/>
    <property type="match status" value="1"/>
</dbReference>
<evidence type="ECO:0000313" key="5">
    <source>
        <dbReference type="Proteomes" id="UP000190973"/>
    </source>
</evidence>
<dbReference type="GO" id="GO:0003678">
    <property type="term" value="F:DNA helicase activity"/>
    <property type="evidence" value="ECO:0007669"/>
    <property type="project" value="UniProtKB-ARBA"/>
</dbReference>
<dbReference type="RefSeq" id="WP_077836951.1">
    <property type="nucleotide sequence ID" value="NZ_JABTAE010000001.1"/>
</dbReference>
<dbReference type="Pfam" id="PF13538">
    <property type="entry name" value="UvrD_C_2"/>
    <property type="match status" value="1"/>
</dbReference>
<keyword evidence="1" id="KW-0547">Nucleotide-binding</keyword>
<protein>
    <submittedName>
        <fullName evidence="4">RecBCD enzyme subunit RecD</fullName>
        <ecNumber evidence="4">3.1.11.5</ecNumber>
    </submittedName>
</protein>
<dbReference type="InterPro" id="IPR027785">
    <property type="entry name" value="UvrD-like_helicase_C"/>
</dbReference>
<evidence type="ECO:0000313" key="4">
    <source>
        <dbReference type="EMBL" id="OOM66051.1"/>
    </source>
</evidence>
<dbReference type="EC" id="3.1.11.5" evidence="4"/>